<name>A0A840TWF0_9BACT</name>
<dbReference type="RefSeq" id="WP_184179170.1">
    <property type="nucleotide sequence ID" value="NZ_JACHGF010000015.1"/>
</dbReference>
<sequence>MVTFVTVEHLSGDARKFRVGNDALLERMGLVPKLFPDEVLRSEIIGARVYEPEDFDETIALAGLKYLLACQ</sequence>
<organism evidence="1 2">
    <name type="scientific">Rhabdobacter roseus</name>
    <dbReference type="NCBI Taxonomy" id="1655419"/>
    <lineage>
        <taxon>Bacteria</taxon>
        <taxon>Pseudomonadati</taxon>
        <taxon>Bacteroidota</taxon>
        <taxon>Cytophagia</taxon>
        <taxon>Cytophagales</taxon>
        <taxon>Cytophagaceae</taxon>
        <taxon>Rhabdobacter</taxon>
    </lineage>
</organism>
<evidence type="ECO:0000313" key="2">
    <source>
        <dbReference type="Proteomes" id="UP000557307"/>
    </source>
</evidence>
<keyword evidence="2" id="KW-1185">Reference proteome</keyword>
<dbReference type="AlphaFoldDB" id="A0A840TWF0"/>
<protein>
    <submittedName>
        <fullName evidence="1">Uncharacterized protein</fullName>
    </submittedName>
</protein>
<dbReference type="Proteomes" id="UP000557307">
    <property type="component" value="Unassembled WGS sequence"/>
</dbReference>
<dbReference type="EMBL" id="JACHGF010000015">
    <property type="protein sequence ID" value="MBB5287255.1"/>
    <property type="molecule type" value="Genomic_DNA"/>
</dbReference>
<gene>
    <name evidence="1" type="ORF">HNQ92_005418</name>
</gene>
<proteinExistence type="predicted"/>
<evidence type="ECO:0000313" key="1">
    <source>
        <dbReference type="EMBL" id="MBB5287255.1"/>
    </source>
</evidence>
<accession>A0A840TWF0</accession>
<comment type="caution">
    <text evidence="1">The sequence shown here is derived from an EMBL/GenBank/DDBJ whole genome shotgun (WGS) entry which is preliminary data.</text>
</comment>
<reference evidence="1 2" key="1">
    <citation type="submission" date="2020-08" db="EMBL/GenBank/DDBJ databases">
        <title>Genomic Encyclopedia of Type Strains, Phase IV (KMG-IV): sequencing the most valuable type-strain genomes for metagenomic binning, comparative biology and taxonomic classification.</title>
        <authorList>
            <person name="Goeker M."/>
        </authorList>
    </citation>
    <scope>NUCLEOTIDE SEQUENCE [LARGE SCALE GENOMIC DNA]</scope>
    <source>
        <strain evidence="1 2">DSM 105074</strain>
    </source>
</reference>